<dbReference type="SUPFAM" id="SSF55073">
    <property type="entry name" value="Nucleotide cyclase"/>
    <property type="match status" value="1"/>
</dbReference>
<evidence type="ECO:0000256" key="3">
    <source>
        <dbReference type="ARBA" id="ARBA00022989"/>
    </source>
</evidence>
<dbReference type="Gene3D" id="3.30.450.350">
    <property type="entry name" value="CHASE domain"/>
    <property type="match status" value="1"/>
</dbReference>
<gene>
    <name evidence="8" type="ORF">SAMN05421647_103318</name>
</gene>
<comment type="subcellular location">
    <subcellularLocation>
        <location evidence="1">Membrane</location>
    </subcellularLocation>
</comment>
<dbReference type="GO" id="GO:0016020">
    <property type="term" value="C:membrane"/>
    <property type="evidence" value="ECO:0007669"/>
    <property type="project" value="UniProtKB-SubCell"/>
</dbReference>
<evidence type="ECO:0000313" key="8">
    <source>
        <dbReference type="EMBL" id="SIQ27863.1"/>
    </source>
</evidence>
<dbReference type="PROSITE" id="PS50839">
    <property type="entry name" value="CHASE"/>
    <property type="match status" value="1"/>
</dbReference>
<organism evidence="8 9">
    <name type="scientific">Marinobacterium stanieri</name>
    <dbReference type="NCBI Taxonomy" id="49186"/>
    <lineage>
        <taxon>Bacteria</taxon>
        <taxon>Pseudomonadati</taxon>
        <taxon>Pseudomonadota</taxon>
        <taxon>Gammaproteobacteria</taxon>
        <taxon>Oceanospirillales</taxon>
        <taxon>Oceanospirillaceae</taxon>
        <taxon>Marinobacterium</taxon>
    </lineage>
</organism>
<keyword evidence="3 5" id="KW-1133">Transmembrane helix</keyword>
<keyword evidence="9" id="KW-1185">Reference proteome</keyword>
<dbReference type="STRING" id="49186.SAMN05421647_103318"/>
<dbReference type="Pfam" id="PF03924">
    <property type="entry name" value="CHASE"/>
    <property type="match status" value="1"/>
</dbReference>
<feature type="domain" description="CHASE" evidence="6">
    <location>
        <begin position="113"/>
        <end position="250"/>
    </location>
</feature>
<evidence type="ECO:0000256" key="2">
    <source>
        <dbReference type="ARBA" id="ARBA00022692"/>
    </source>
</evidence>
<feature type="transmembrane region" description="Helical" evidence="5">
    <location>
        <begin position="266"/>
        <end position="286"/>
    </location>
</feature>
<feature type="domain" description="GGDEF" evidence="7">
    <location>
        <begin position="323"/>
        <end position="455"/>
    </location>
</feature>
<accession>A0A1N6RG79</accession>
<dbReference type="EMBL" id="FTMN01000003">
    <property type="protein sequence ID" value="SIQ27863.1"/>
    <property type="molecule type" value="Genomic_DNA"/>
</dbReference>
<keyword evidence="4 5" id="KW-0472">Membrane</keyword>
<dbReference type="InterPro" id="IPR042240">
    <property type="entry name" value="CHASE_sf"/>
</dbReference>
<evidence type="ECO:0000256" key="1">
    <source>
        <dbReference type="ARBA" id="ARBA00004370"/>
    </source>
</evidence>
<dbReference type="AlphaFoldDB" id="A0A1N6RG79"/>
<dbReference type="GO" id="GO:0003824">
    <property type="term" value="F:catalytic activity"/>
    <property type="evidence" value="ECO:0007669"/>
    <property type="project" value="UniProtKB-ARBA"/>
</dbReference>
<dbReference type="InterPro" id="IPR052163">
    <property type="entry name" value="DGC-Regulatory_Protein"/>
</dbReference>
<dbReference type="PANTHER" id="PTHR46663">
    <property type="entry name" value="DIGUANYLATE CYCLASE DGCT-RELATED"/>
    <property type="match status" value="1"/>
</dbReference>
<dbReference type="SMART" id="SM01079">
    <property type="entry name" value="CHASE"/>
    <property type="match status" value="1"/>
</dbReference>
<dbReference type="Proteomes" id="UP000186895">
    <property type="component" value="Unassembled WGS sequence"/>
</dbReference>
<dbReference type="GO" id="GO:0007165">
    <property type="term" value="P:signal transduction"/>
    <property type="evidence" value="ECO:0007669"/>
    <property type="project" value="UniProtKB-ARBA"/>
</dbReference>
<dbReference type="NCBIfam" id="TIGR00254">
    <property type="entry name" value="GGDEF"/>
    <property type="match status" value="1"/>
</dbReference>
<dbReference type="PANTHER" id="PTHR46663:SF2">
    <property type="entry name" value="GGDEF DOMAIN-CONTAINING PROTEIN"/>
    <property type="match status" value="1"/>
</dbReference>
<evidence type="ECO:0000259" key="7">
    <source>
        <dbReference type="PROSITE" id="PS50887"/>
    </source>
</evidence>
<evidence type="ECO:0000259" key="6">
    <source>
        <dbReference type="PROSITE" id="PS50839"/>
    </source>
</evidence>
<dbReference type="eggNOG" id="COG3452">
    <property type="taxonomic scope" value="Bacteria"/>
</dbReference>
<dbReference type="eggNOG" id="COG2199">
    <property type="taxonomic scope" value="Bacteria"/>
</dbReference>
<evidence type="ECO:0000313" key="9">
    <source>
        <dbReference type="Proteomes" id="UP000186895"/>
    </source>
</evidence>
<dbReference type="SMART" id="SM00267">
    <property type="entry name" value="GGDEF"/>
    <property type="match status" value="1"/>
</dbReference>
<keyword evidence="2 5" id="KW-0812">Transmembrane</keyword>
<dbReference type="RefSeq" id="WP_083703000.1">
    <property type="nucleotide sequence ID" value="NZ_FTMN01000003.1"/>
</dbReference>
<dbReference type="InterPro" id="IPR000160">
    <property type="entry name" value="GGDEF_dom"/>
</dbReference>
<feature type="transmembrane region" description="Helical" evidence="5">
    <location>
        <begin position="13"/>
        <end position="34"/>
    </location>
</feature>
<evidence type="ECO:0000256" key="5">
    <source>
        <dbReference type="SAM" id="Phobius"/>
    </source>
</evidence>
<dbReference type="InterPro" id="IPR029787">
    <property type="entry name" value="Nucleotide_cyclase"/>
</dbReference>
<dbReference type="Pfam" id="PF00990">
    <property type="entry name" value="GGDEF"/>
    <property type="match status" value="1"/>
</dbReference>
<evidence type="ECO:0000256" key="4">
    <source>
        <dbReference type="ARBA" id="ARBA00023136"/>
    </source>
</evidence>
<dbReference type="InterPro" id="IPR006189">
    <property type="entry name" value="CHASE_dom"/>
</dbReference>
<dbReference type="CDD" id="cd01949">
    <property type="entry name" value="GGDEF"/>
    <property type="match status" value="1"/>
</dbReference>
<dbReference type="Gene3D" id="3.30.70.270">
    <property type="match status" value="1"/>
</dbReference>
<name>A0A1N6RG79_9GAMM</name>
<protein>
    <submittedName>
        <fullName evidence="8">Diguanylate cyclase (GGDEF) domain-containing protein</fullName>
    </submittedName>
</protein>
<proteinExistence type="predicted"/>
<dbReference type="PROSITE" id="PS50887">
    <property type="entry name" value="GGDEF"/>
    <property type="match status" value="1"/>
</dbReference>
<sequence>MVRKLIRTGPSPAIAYSLIAALTLCLLLLGGYVVRQAEQRVTQIQQVEAVGMLSQKRAELESRINSVLYLSSTLSTYIAVNPQEDMQRWYDISKEIVKEAPLVRNIGLAPDNVIRFVFPLSGNEKALGLDYRKVSSQWPAVERAMKTGEMTLAGPVNLVQGGRGLIGRTPIFTLDGADSRYWGLSSVVIDYDGLLESVGLSEQIGEFAIAIRGKDGAGGQGELFFGREDTFSDALAKLEIYFPDGSWVIAASQATDTRISLVWLRVLSWALPLFLCLALIIMYQLYRFALTQSLTDSLTGCDNRRSLMHKMEQLAALHPRTGQGFALLFIDLNHFKEVNDTHGHHVGDELLRQAAKRLRMQVRQSDSLARNGGDEFILLLPSMGGEGAGKLAGKFEALMAEPFKIDDIEITISASVGYAIFPTEVQTADELMNLADARMYERKREKKALEAAGEKEEVIAES</sequence>
<reference evidence="8 9" key="1">
    <citation type="submission" date="2017-01" db="EMBL/GenBank/DDBJ databases">
        <authorList>
            <person name="Mah S.A."/>
            <person name="Swanson W.J."/>
            <person name="Moy G.W."/>
            <person name="Vacquier V.D."/>
        </authorList>
    </citation>
    <scope>NUCLEOTIDE SEQUENCE [LARGE SCALE GENOMIC DNA]</scope>
    <source>
        <strain evidence="8 9">DSM 7027</strain>
    </source>
</reference>
<dbReference type="InterPro" id="IPR043128">
    <property type="entry name" value="Rev_trsase/Diguanyl_cyclase"/>
</dbReference>